<keyword evidence="2" id="KW-1185">Reference proteome</keyword>
<comment type="caution">
    <text evidence="1">The sequence shown here is derived from an EMBL/GenBank/DDBJ whole genome shotgun (WGS) entry which is preliminary data.</text>
</comment>
<reference evidence="1" key="1">
    <citation type="submission" date="2020-05" db="EMBL/GenBank/DDBJ databases">
        <title>Phylogenomic resolution of chytrid fungi.</title>
        <authorList>
            <person name="Stajich J.E."/>
            <person name="Amses K."/>
            <person name="Simmons R."/>
            <person name="Seto K."/>
            <person name="Myers J."/>
            <person name="Bonds A."/>
            <person name="Quandt C.A."/>
            <person name="Barry K."/>
            <person name="Liu P."/>
            <person name="Grigoriev I."/>
            <person name="Longcore J.E."/>
            <person name="James T.Y."/>
        </authorList>
    </citation>
    <scope>NUCLEOTIDE SEQUENCE</scope>
    <source>
        <strain evidence="1">JEL0513</strain>
    </source>
</reference>
<accession>A0AAD5XH49</accession>
<name>A0AAD5XH49_9FUNG</name>
<dbReference type="EMBL" id="JADGJH010000579">
    <property type="protein sequence ID" value="KAJ3126033.1"/>
    <property type="molecule type" value="Genomic_DNA"/>
</dbReference>
<dbReference type="AlphaFoldDB" id="A0AAD5XH49"/>
<protein>
    <submittedName>
        <fullName evidence="1">Uncharacterized protein</fullName>
    </submittedName>
</protein>
<evidence type="ECO:0000313" key="1">
    <source>
        <dbReference type="EMBL" id="KAJ3126033.1"/>
    </source>
</evidence>
<organism evidence="1 2">
    <name type="scientific">Physocladia obscura</name>
    <dbReference type="NCBI Taxonomy" id="109957"/>
    <lineage>
        <taxon>Eukaryota</taxon>
        <taxon>Fungi</taxon>
        <taxon>Fungi incertae sedis</taxon>
        <taxon>Chytridiomycota</taxon>
        <taxon>Chytridiomycota incertae sedis</taxon>
        <taxon>Chytridiomycetes</taxon>
        <taxon>Chytridiales</taxon>
        <taxon>Chytriomycetaceae</taxon>
        <taxon>Physocladia</taxon>
    </lineage>
</organism>
<dbReference type="Proteomes" id="UP001211907">
    <property type="component" value="Unassembled WGS sequence"/>
</dbReference>
<gene>
    <name evidence="1" type="ORF">HK100_010466</name>
</gene>
<sequence>MLFDFIVESAYQAYWSYRGRYSIDAVINGVNRVLDLHDDGKNKRLTDELVLKGMNRASVKVTVISTHLQYMGVDEDGLTVVYFTARDVKRIVDGPSLHLL</sequence>
<evidence type="ECO:0000313" key="2">
    <source>
        <dbReference type="Proteomes" id="UP001211907"/>
    </source>
</evidence>
<proteinExistence type="predicted"/>